<feature type="non-terminal residue" evidence="1">
    <location>
        <position position="506"/>
    </location>
</feature>
<comment type="caution">
    <text evidence="1">The sequence shown here is derived from an EMBL/GenBank/DDBJ whole genome shotgun (WGS) entry which is preliminary data.</text>
</comment>
<gene>
    <name evidence="1" type="ORF">RPERSI_LOCUS8023</name>
</gene>
<dbReference type="EMBL" id="CAJVQC010014125">
    <property type="protein sequence ID" value="CAG8654579.1"/>
    <property type="molecule type" value="Genomic_DNA"/>
</dbReference>
<proteinExistence type="predicted"/>
<feature type="non-terminal residue" evidence="1">
    <location>
        <position position="1"/>
    </location>
</feature>
<sequence>SEHGYNTDSECRYNTDSELGTDSELRQEFDDLTYDHSEDLSSKNKFNTNTDCSSNNESESVFTNIDDLPKIFDGTKYNSSWNYGCPFEPFKNFTNLAMFIWVTEYMTSTAAYYNLVQILYHPKFNINHLPTNLQSLKKQREQLPLMKIQSHMAPINIKNTLSTIKDCTRVYYFSLIEHFQRILKNPSLSSQLYFGPGIFSESCEEFGQWKLRSIKLRHQHPAECLPIKLPTNTNLPVLKFYLDLYYDDFGTFRNTYYSLGRVYLQVGNMPRRLRKWLRNHFIIGLVPFGGSLKDFIKVIINEIHQLEQRFIMNINGVDCWVSGELAMATADLPQENDIAGVLQHNANLGYHSCKAPKDKLTDLSFDIYFNGRYYQITNQEFQHISEQLTKTTRSRLCSQYELRLLPSPLDPILHDRYQYTLQDVYHAIAGKLQDSLIALHDLELTLLCQINTLQMLRYLVDGVQINNTDMTIFKDLFIEPKFRHLLSGWCIDISNFSIHTSQEYDQ</sequence>
<keyword evidence="2" id="KW-1185">Reference proteome</keyword>
<accession>A0ACA9NH44</accession>
<name>A0ACA9NH44_9GLOM</name>
<evidence type="ECO:0000313" key="2">
    <source>
        <dbReference type="Proteomes" id="UP000789920"/>
    </source>
</evidence>
<reference evidence="1" key="1">
    <citation type="submission" date="2021-06" db="EMBL/GenBank/DDBJ databases">
        <authorList>
            <person name="Kallberg Y."/>
            <person name="Tangrot J."/>
            <person name="Rosling A."/>
        </authorList>
    </citation>
    <scope>NUCLEOTIDE SEQUENCE</scope>
    <source>
        <strain evidence="1">MA461A</strain>
    </source>
</reference>
<dbReference type="Proteomes" id="UP000789920">
    <property type="component" value="Unassembled WGS sequence"/>
</dbReference>
<evidence type="ECO:0000313" key="1">
    <source>
        <dbReference type="EMBL" id="CAG8654579.1"/>
    </source>
</evidence>
<protein>
    <submittedName>
        <fullName evidence="1">5616_t:CDS:1</fullName>
    </submittedName>
</protein>
<organism evidence="1 2">
    <name type="scientific">Racocetra persica</name>
    <dbReference type="NCBI Taxonomy" id="160502"/>
    <lineage>
        <taxon>Eukaryota</taxon>
        <taxon>Fungi</taxon>
        <taxon>Fungi incertae sedis</taxon>
        <taxon>Mucoromycota</taxon>
        <taxon>Glomeromycotina</taxon>
        <taxon>Glomeromycetes</taxon>
        <taxon>Diversisporales</taxon>
        <taxon>Gigasporaceae</taxon>
        <taxon>Racocetra</taxon>
    </lineage>
</organism>